<organism evidence="1 2">
    <name type="scientific">Puccinia graminis f. sp. tritici</name>
    <dbReference type="NCBI Taxonomy" id="56615"/>
    <lineage>
        <taxon>Eukaryota</taxon>
        <taxon>Fungi</taxon>
        <taxon>Dikarya</taxon>
        <taxon>Basidiomycota</taxon>
        <taxon>Pucciniomycotina</taxon>
        <taxon>Pucciniomycetes</taxon>
        <taxon>Pucciniales</taxon>
        <taxon>Pucciniaceae</taxon>
        <taxon>Puccinia</taxon>
    </lineage>
</organism>
<keyword evidence="2" id="KW-1185">Reference proteome</keyword>
<proteinExistence type="predicted"/>
<protein>
    <submittedName>
        <fullName evidence="1">Uncharacterized protein</fullName>
    </submittedName>
</protein>
<dbReference type="EMBL" id="VSWC01000184">
    <property type="protein sequence ID" value="KAA1067351.1"/>
    <property type="molecule type" value="Genomic_DNA"/>
</dbReference>
<gene>
    <name evidence="1" type="ORF">PGT21_002004</name>
</gene>
<evidence type="ECO:0000313" key="1">
    <source>
        <dbReference type="EMBL" id="KAA1067351.1"/>
    </source>
</evidence>
<dbReference type="AlphaFoldDB" id="A0A5B0LSD0"/>
<comment type="caution">
    <text evidence="1">The sequence shown here is derived from an EMBL/GenBank/DDBJ whole genome shotgun (WGS) entry which is preliminary data.</text>
</comment>
<reference evidence="1 2" key="1">
    <citation type="submission" date="2019-05" db="EMBL/GenBank/DDBJ databases">
        <title>Emergence of the Ug99 lineage of the wheat stem rust pathogen through somatic hybridization.</title>
        <authorList>
            <person name="Li F."/>
            <person name="Upadhyaya N.M."/>
            <person name="Sperschneider J."/>
            <person name="Matny O."/>
            <person name="Nguyen-Phuc H."/>
            <person name="Mago R."/>
            <person name="Raley C."/>
            <person name="Miller M.E."/>
            <person name="Silverstein K.A.T."/>
            <person name="Henningsen E."/>
            <person name="Hirsch C.D."/>
            <person name="Visser B."/>
            <person name="Pretorius Z.A."/>
            <person name="Steffenson B.J."/>
            <person name="Schwessinger B."/>
            <person name="Dodds P.N."/>
            <person name="Figueroa M."/>
        </authorList>
    </citation>
    <scope>NUCLEOTIDE SEQUENCE [LARGE SCALE GENOMIC DNA]</scope>
    <source>
        <strain evidence="1">21-0</strain>
    </source>
</reference>
<name>A0A5B0LSD0_PUCGR</name>
<accession>A0A5B0LSD0</accession>
<evidence type="ECO:0000313" key="2">
    <source>
        <dbReference type="Proteomes" id="UP000324748"/>
    </source>
</evidence>
<dbReference type="Proteomes" id="UP000324748">
    <property type="component" value="Unassembled WGS sequence"/>
</dbReference>
<sequence>MTLKSVTKIIKLLGIEHNDCTVAGAMRATKKSGWAGNFTRSSRQISLACRSRLSYPTFRTGRWQLQYVEPHQFLLRCYELQDGRYARGIGSALSPLGGIWKGMAVTCTAPGSSRHCKPRLSGELVAVPLAMSVENFKLFSAEFRKEGSVKPSRNLKQSDALFHELWKGFEFYEFASSACMYKFNLFL</sequence>